<comment type="similarity">
    <text evidence="2">Belongs to the DNA polymerase type-C family. DnaE subfamily.</text>
</comment>
<comment type="subcellular location">
    <subcellularLocation>
        <location evidence="1">Cytoplasm</location>
    </subcellularLocation>
</comment>
<dbReference type="NCBIfam" id="NF004226">
    <property type="entry name" value="PRK05673.1"/>
    <property type="match status" value="1"/>
</dbReference>
<dbReference type="CDD" id="cd04485">
    <property type="entry name" value="DnaE_OBF"/>
    <property type="match status" value="1"/>
</dbReference>
<dbReference type="Gene3D" id="1.10.10.1600">
    <property type="entry name" value="Bacterial DNA polymerase III alpha subunit, thumb domain"/>
    <property type="match status" value="1"/>
</dbReference>
<dbReference type="Pfam" id="PF14579">
    <property type="entry name" value="HHH_6"/>
    <property type="match status" value="1"/>
</dbReference>
<dbReference type="InterPro" id="IPR029460">
    <property type="entry name" value="DNAPol_HHH"/>
</dbReference>
<dbReference type="Pfam" id="PF01336">
    <property type="entry name" value="tRNA_anti-codon"/>
    <property type="match status" value="1"/>
</dbReference>
<evidence type="ECO:0000256" key="2">
    <source>
        <dbReference type="ARBA" id="ARBA00009496"/>
    </source>
</evidence>
<dbReference type="GO" id="GO:0003887">
    <property type="term" value="F:DNA-directed DNA polymerase activity"/>
    <property type="evidence" value="ECO:0007669"/>
    <property type="project" value="UniProtKB-KW"/>
</dbReference>
<dbReference type="PANTHER" id="PTHR32294">
    <property type="entry name" value="DNA POLYMERASE III SUBUNIT ALPHA"/>
    <property type="match status" value="1"/>
</dbReference>
<comment type="function">
    <text evidence="9">DNA polymerase III is a complex, multichain enzyme responsible for most of the replicative synthesis in bacteria. This DNA polymerase also exhibits 3' to 5' exonuclease activity. The alpha chain is the DNA polymerase.</text>
</comment>
<keyword evidence="7" id="KW-0235">DNA replication</keyword>
<comment type="catalytic activity">
    <reaction evidence="10">
        <text>DNA(n) + a 2'-deoxyribonucleoside 5'-triphosphate = DNA(n+1) + diphosphate</text>
        <dbReference type="Rhea" id="RHEA:22508"/>
        <dbReference type="Rhea" id="RHEA-COMP:17339"/>
        <dbReference type="Rhea" id="RHEA-COMP:17340"/>
        <dbReference type="ChEBI" id="CHEBI:33019"/>
        <dbReference type="ChEBI" id="CHEBI:61560"/>
        <dbReference type="ChEBI" id="CHEBI:173112"/>
        <dbReference type="EC" id="2.7.7.7"/>
    </reaction>
</comment>
<dbReference type="InterPro" id="IPR041931">
    <property type="entry name" value="DNA_pol3_alpha_thumb_dom"/>
</dbReference>
<keyword evidence="13" id="KW-1185">Reference proteome</keyword>
<dbReference type="GO" id="GO:0008408">
    <property type="term" value="F:3'-5' exonuclease activity"/>
    <property type="evidence" value="ECO:0007669"/>
    <property type="project" value="InterPro"/>
</dbReference>
<gene>
    <name evidence="12" type="ORF">FCL54_02120</name>
</gene>
<evidence type="ECO:0000256" key="8">
    <source>
        <dbReference type="ARBA" id="ARBA00022932"/>
    </source>
</evidence>
<dbReference type="InterPro" id="IPR004013">
    <property type="entry name" value="PHP_dom"/>
</dbReference>
<evidence type="ECO:0000256" key="3">
    <source>
        <dbReference type="ARBA" id="ARBA00012417"/>
    </source>
</evidence>
<dbReference type="NCBIfam" id="TIGR00594">
    <property type="entry name" value="polc"/>
    <property type="match status" value="1"/>
</dbReference>
<dbReference type="InterPro" id="IPR040982">
    <property type="entry name" value="DNA_pol3_finger"/>
</dbReference>
<organism evidence="12 13">
    <name type="scientific">Exobacillus caeni</name>
    <dbReference type="NCBI Taxonomy" id="2574798"/>
    <lineage>
        <taxon>Bacteria</taxon>
        <taxon>Bacillati</taxon>
        <taxon>Bacillota</taxon>
        <taxon>Bacilli</taxon>
        <taxon>Bacillales</taxon>
        <taxon>Guptibacillaceae</taxon>
        <taxon>Exobacillus</taxon>
    </lineage>
</organism>
<dbReference type="Pfam" id="PF07733">
    <property type="entry name" value="DNA_pol3_alpha"/>
    <property type="match status" value="1"/>
</dbReference>
<protein>
    <recommendedName>
        <fullName evidence="4">DNA polymerase III subunit alpha</fullName>
        <ecNumber evidence="3">2.7.7.7</ecNumber>
    </recommendedName>
</protein>
<evidence type="ECO:0000313" key="12">
    <source>
        <dbReference type="EMBL" id="TLS39131.1"/>
    </source>
</evidence>
<dbReference type="PANTHER" id="PTHR32294:SF0">
    <property type="entry name" value="DNA POLYMERASE III SUBUNIT ALPHA"/>
    <property type="match status" value="1"/>
</dbReference>
<evidence type="ECO:0000256" key="9">
    <source>
        <dbReference type="ARBA" id="ARBA00025611"/>
    </source>
</evidence>
<evidence type="ECO:0000259" key="11">
    <source>
        <dbReference type="SMART" id="SM00481"/>
    </source>
</evidence>
<evidence type="ECO:0000313" key="13">
    <source>
        <dbReference type="Proteomes" id="UP000308230"/>
    </source>
</evidence>
<dbReference type="Proteomes" id="UP000308230">
    <property type="component" value="Unassembled WGS sequence"/>
</dbReference>
<dbReference type="SMART" id="SM00481">
    <property type="entry name" value="POLIIIAc"/>
    <property type="match status" value="1"/>
</dbReference>
<dbReference type="CDD" id="cd12113">
    <property type="entry name" value="PHP_PolIIIA_DnaE3"/>
    <property type="match status" value="1"/>
</dbReference>
<dbReference type="SUPFAM" id="SSF89550">
    <property type="entry name" value="PHP domain-like"/>
    <property type="match status" value="1"/>
</dbReference>
<dbReference type="InterPro" id="IPR011708">
    <property type="entry name" value="DNA_pol3_alpha_NTPase_dom"/>
</dbReference>
<sequence length="1129" mass="127624">MSFVHLHVHSEYSLLDSACRIDSLVEAARMLEYPALALTDKGVMYGTVPFYKKCRQAGIKPIIGLEVKVLKEGFHNPKITAKDIHTLVLLAKNEAGYKNLLQISSAIQLSGHYEPHIAKRKLFRHTEGLIALSGGPDGEISSLLMEGKNEQAMKEAQAFYKAFSGSFYLELQDHHLVKERELNIKLRQLAKETGIPVAASNAVHYIKRSDAVAHDCLRCIKHGQKFSEKEEVTLPNDEFYLKSREEMEELFRGNEEAIMNTKRIAEECEFELEMGQTVLPEYPVPDGTSSFEYLRKRCEQGLLKRYDTITDEVRNRLEYELDIINRMQFNDYFLIVWDFMEYAHSQNMITGPGRGSAAGSLVAYLLNITNVDPIEHDLLFERFLNPERVSMPDIDIDFPDTGRDEIIQYVQQKYGEDHVAQIVTFGTLAARAAVRDVGRVMSGDQQVINSLSKAIPSRPGVTLKKAPEESLQLKNLLDKSSQAREIFSIARLIEGLPRHTSTHAAGVVISAAPLTDNVPLQEGHDSVSLTQYPMEDLEEIGLLKMDFLGLRNLSLIQSILSLIEKGSGSRIDLNAIPYDDPKTFQELGKGDTTGVFQLESDGMRQVLKRLKPTEFEDIVAVNALYRPGPMENIPVYIEGKHGKRKVSYPHPALKPILENTYGVIVYQEQIMQIASKMAGFSLGEADLLRRAVSKKKRDVLEEERQHFVKGCLTNGYTENTALEVYEYIVRFANYGFNRSHAVAYSVIAYQLAYLKANYPLYFFAAILSSAIGSQGRLELYMKECRLRGIDVLRPSINNSFATFSVEGQGIRFGLLAIKNAGINAIQEIVNKRKNGPYRSLFDFCSRVSLKIVNKRAIESFVFAGCFDVLNVDRAVLLASLESALNYGSLKGEEALDKQMGFFIDTDQEPNYEYVPPFEESERLHFEKEAIGFYLSGHPLDPYDSVLKQYKRESLGMIGDKNNQTVRAAGAVLKARTIRTKKGDLMAFLTLSDETGEMEAVVFPKVYQTNPELYSKGHFLFAEGKIQAENEESKLIVSKAIDLNDLKAKEKQERTVLYLKIEKDRKEEGILYSLKEILSEFPGNIQVILYYEKDKKVIRLENKWAVDPTETCISRLKSLLGENNVVQKNE</sequence>
<comment type="caution">
    <text evidence="12">The sequence shown here is derived from an EMBL/GenBank/DDBJ whole genome shotgun (WGS) entry which is preliminary data.</text>
</comment>
<dbReference type="InterPro" id="IPR003141">
    <property type="entry name" value="Pol/His_phosphatase_N"/>
</dbReference>
<dbReference type="Pfam" id="PF17657">
    <property type="entry name" value="DNA_pol3_finger"/>
    <property type="match status" value="1"/>
</dbReference>
<keyword evidence="5 12" id="KW-0808">Transferase</keyword>
<dbReference type="AlphaFoldDB" id="A0A5R9F7W8"/>
<dbReference type="InterPro" id="IPR004365">
    <property type="entry name" value="NA-bd_OB_tRNA"/>
</dbReference>
<dbReference type="NCBIfam" id="NF005298">
    <property type="entry name" value="PRK06826.1"/>
    <property type="match status" value="1"/>
</dbReference>
<dbReference type="Gene3D" id="3.20.20.140">
    <property type="entry name" value="Metal-dependent hydrolases"/>
    <property type="match status" value="1"/>
</dbReference>
<dbReference type="OrthoDB" id="9803237at2"/>
<dbReference type="RefSeq" id="WP_138123229.1">
    <property type="nucleotide sequence ID" value="NZ_SWLG01000001.1"/>
</dbReference>
<keyword evidence="8" id="KW-0239">DNA-directed DNA polymerase</keyword>
<dbReference type="GO" id="GO:0005737">
    <property type="term" value="C:cytoplasm"/>
    <property type="evidence" value="ECO:0007669"/>
    <property type="project" value="UniProtKB-SubCell"/>
</dbReference>
<evidence type="ECO:0000256" key="1">
    <source>
        <dbReference type="ARBA" id="ARBA00004496"/>
    </source>
</evidence>
<dbReference type="EMBL" id="SWLG01000001">
    <property type="protein sequence ID" value="TLS39131.1"/>
    <property type="molecule type" value="Genomic_DNA"/>
</dbReference>
<evidence type="ECO:0000256" key="7">
    <source>
        <dbReference type="ARBA" id="ARBA00022705"/>
    </source>
</evidence>
<feature type="domain" description="Polymerase/histidinol phosphatase N-terminal" evidence="11">
    <location>
        <begin position="4"/>
        <end position="71"/>
    </location>
</feature>
<reference evidence="12 13" key="1">
    <citation type="submission" date="2019-04" db="EMBL/GenBank/DDBJ databases">
        <title>Bacillus caeni sp. nov., a bacterium isolated from mangrove sediment.</title>
        <authorList>
            <person name="Huang H."/>
            <person name="Mo K."/>
            <person name="Hu Y."/>
        </authorList>
    </citation>
    <scope>NUCLEOTIDE SEQUENCE [LARGE SCALE GENOMIC DNA]</scope>
    <source>
        <strain evidence="12 13">HB172195</strain>
    </source>
</reference>
<dbReference type="InterPro" id="IPR016195">
    <property type="entry name" value="Pol/histidinol_Pase-like"/>
</dbReference>
<keyword evidence="6 12" id="KW-0548">Nucleotidyltransferase</keyword>
<dbReference type="InterPro" id="IPR004805">
    <property type="entry name" value="DnaE2/DnaE/PolC"/>
</dbReference>
<dbReference type="EC" id="2.7.7.7" evidence="3"/>
<evidence type="ECO:0000256" key="10">
    <source>
        <dbReference type="ARBA" id="ARBA00049244"/>
    </source>
</evidence>
<dbReference type="Pfam" id="PF02811">
    <property type="entry name" value="PHP"/>
    <property type="match status" value="1"/>
</dbReference>
<evidence type="ECO:0000256" key="5">
    <source>
        <dbReference type="ARBA" id="ARBA00022679"/>
    </source>
</evidence>
<proteinExistence type="inferred from homology"/>
<dbReference type="GO" id="GO:0006260">
    <property type="term" value="P:DNA replication"/>
    <property type="evidence" value="ECO:0007669"/>
    <property type="project" value="UniProtKB-KW"/>
</dbReference>
<evidence type="ECO:0000256" key="4">
    <source>
        <dbReference type="ARBA" id="ARBA00019114"/>
    </source>
</evidence>
<dbReference type="Gene3D" id="1.10.150.870">
    <property type="match status" value="1"/>
</dbReference>
<dbReference type="GO" id="GO:0003676">
    <property type="term" value="F:nucleic acid binding"/>
    <property type="evidence" value="ECO:0007669"/>
    <property type="project" value="InterPro"/>
</dbReference>
<name>A0A5R9F7W8_9BACL</name>
<accession>A0A5R9F7W8</accession>
<evidence type="ECO:0000256" key="6">
    <source>
        <dbReference type="ARBA" id="ARBA00022695"/>
    </source>
</evidence>